<dbReference type="OrthoDB" id="7376212at2"/>
<dbReference type="GO" id="GO:0006352">
    <property type="term" value="P:DNA-templated transcription initiation"/>
    <property type="evidence" value="ECO:0007669"/>
    <property type="project" value="InterPro"/>
</dbReference>
<reference evidence="8 10" key="1">
    <citation type="submission" date="2019-07" db="EMBL/GenBank/DDBJ databases">
        <title>Complete Genome Sequence of drought tolerant Plant Growth-Promoting Rhizobacterium Glutamicibacter halophytocola DR408.</title>
        <authorList>
            <person name="Nishu S.D."/>
            <person name="Lee T.K."/>
        </authorList>
    </citation>
    <scope>NUCLEOTIDE SEQUENCE [LARGE SCALE GENOMIC DNA]</scope>
    <source>
        <strain evidence="8 10">DR408</strain>
    </source>
</reference>
<dbReference type="EMBL" id="CP042260">
    <property type="protein sequence ID" value="QDY66734.1"/>
    <property type="molecule type" value="Genomic_DNA"/>
</dbReference>
<dbReference type="Proteomes" id="UP000320717">
    <property type="component" value="Chromosome"/>
</dbReference>
<keyword evidence="2" id="KW-0805">Transcription regulation</keyword>
<reference evidence="9" key="2">
    <citation type="journal article" date="2022" name="Pest Manag. Sci.">
        <title>Glutamicibacter halophytocola-mediated host fitness of potato tuber moth on Solanaceae crops.</title>
        <authorList>
            <person name="Wang W."/>
            <person name="Xiao G."/>
            <person name="Du G."/>
            <person name="Chang L."/>
            <person name="Yang Y."/>
            <person name="Ye J."/>
            <person name="Chen B."/>
        </authorList>
    </citation>
    <scope>NUCLEOTIDE SEQUENCE</scope>
    <source>
        <strain evidence="9">S2</strain>
    </source>
</reference>
<keyword evidence="4" id="KW-0238">DNA-binding</keyword>
<keyword evidence="5" id="KW-0804">Transcription</keyword>
<sequence>MEPTRLAVLVGRSMEGDPEAFGELVTVMTPGLRQYCKTFFSSWHDAEDATQDAWIRAWQSLGSLRERAAFKTWLYRMARNICLDRIRQRANDQQTVDDEVLEQTPVPDRELPENVAVQRGEVADAWQIINGLPSALRQTFVLVALQGMSYKEAALVTNVSESTVRGRLARARNAISEAVS</sequence>
<dbReference type="Gene3D" id="1.10.1740.10">
    <property type="match status" value="1"/>
</dbReference>
<keyword evidence="3" id="KW-0731">Sigma factor</keyword>
<dbReference type="EMBL" id="CP102487">
    <property type="protein sequence ID" value="UUX58865.1"/>
    <property type="molecule type" value="Genomic_DNA"/>
</dbReference>
<evidence type="ECO:0000256" key="5">
    <source>
        <dbReference type="ARBA" id="ARBA00023163"/>
    </source>
</evidence>
<accession>A0A5B8IM01</accession>
<dbReference type="InterPro" id="IPR013324">
    <property type="entry name" value="RNA_pol_sigma_r3/r4-like"/>
</dbReference>
<evidence type="ECO:0000256" key="3">
    <source>
        <dbReference type="ARBA" id="ARBA00023082"/>
    </source>
</evidence>
<gene>
    <name evidence="8" type="ORF">FQA45_10600</name>
    <name evidence="9" type="ORF">NUH22_16480</name>
</gene>
<dbReference type="InterPro" id="IPR007627">
    <property type="entry name" value="RNA_pol_sigma70_r2"/>
</dbReference>
<dbReference type="Pfam" id="PF04542">
    <property type="entry name" value="Sigma70_r2"/>
    <property type="match status" value="1"/>
</dbReference>
<dbReference type="NCBIfam" id="TIGR02937">
    <property type="entry name" value="sigma70-ECF"/>
    <property type="match status" value="1"/>
</dbReference>
<evidence type="ECO:0000256" key="1">
    <source>
        <dbReference type="ARBA" id="ARBA00010641"/>
    </source>
</evidence>
<name>A0A5B8IM01_9MICC</name>
<evidence type="ECO:0000256" key="2">
    <source>
        <dbReference type="ARBA" id="ARBA00023015"/>
    </source>
</evidence>
<protein>
    <submittedName>
        <fullName evidence="9">RNA polymerase sigma factor</fullName>
    </submittedName>
</protein>
<organism evidence="9 11">
    <name type="scientific">Glutamicibacter halophytocola</name>
    <dbReference type="NCBI Taxonomy" id="1933880"/>
    <lineage>
        <taxon>Bacteria</taxon>
        <taxon>Bacillati</taxon>
        <taxon>Actinomycetota</taxon>
        <taxon>Actinomycetes</taxon>
        <taxon>Micrococcales</taxon>
        <taxon>Micrococcaceae</taxon>
        <taxon>Glutamicibacter</taxon>
    </lineage>
</organism>
<dbReference type="GO" id="GO:0016987">
    <property type="term" value="F:sigma factor activity"/>
    <property type="evidence" value="ECO:0007669"/>
    <property type="project" value="UniProtKB-KW"/>
</dbReference>
<keyword evidence="10" id="KW-1185">Reference proteome</keyword>
<dbReference type="InterPro" id="IPR013325">
    <property type="entry name" value="RNA_pol_sigma_r2"/>
</dbReference>
<evidence type="ECO:0000313" key="11">
    <source>
        <dbReference type="Proteomes" id="UP001060018"/>
    </source>
</evidence>
<dbReference type="Gene3D" id="1.10.10.10">
    <property type="entry name" value="Winged helix-like DNA-binding domain superfamily/Winged helix DNA-binding domain"/>
    <property type="match status" value="1"/>
</dbReference>
<dbReference type="RefSeq" id="WP_146276925.1">
    <property type="nucleotide sequence ID" value="NZ_CP042260.1"/>
</dbReference>
<dbReference type="PANTHER" id="PTHR43133">
    <property type="entry name" value="RNA POLYMERASE ECF-TYPE SIGMA FACTO"/>
    <property type="match status" value="1"/>
</dbReference>
<comment type="similarity">
    <text evidence="1">Belongs to the sigma-70 factor family. ECF subfamily.</text>
</comment>
<evidence type="ECO:0000259" key="7">
    <source>
        <dbReference type="Pfam" id="PF08281"/>
    </source>
</evidence>
<evidence type="ECO:0000313" key="9">
    <source>
        <dbReference type="EMBL" id="UUX58865.1"/>
    </source>
</evidence>
<dbReference type="SUPFAM" id="SSF88946">
    <property type="entry name" value="Sigma2 domain of RNA polymerase sigma factors"/>
    <property type="match status" value="1"/>
</dbReference>
<dbReference type="InterPro" id="IPR036388">
    <property type="entry name" value="WH-like_DNA-bd_sf"/>
</dbReference>
<dbReference type="InterPro" id="IPR014284">
    <property type="entry name" value="RNA_pol_sigma-70_dom"/>
</dbReference>
<proteinExistence type="inferred from homology"/>
<evidence type="ECO:0000313" key="10">
    <source>
        <dbReference type="Proteomes" id="UP000320717"/>
    </source>
</evidence>
<dbReference type="SUPFAM" id="SSF88659">
    <property type="entry name" value="Sigma3 and sigma4 domains of RNA polymerase sigma factors"/>
    <property type="match status" value="1"/>
</dbReference>
<evidence type="ECO:0000313" key="8">
    <source>
        <dbReference type="EMBL" id="QDY66734.1"/>
    </source>
</evidence>
<dbReference type="CDD" id="cd06171">
    <property type="entry name" value="Sigma70_r4"/>
    <property type="match status" value="1"/>
</dbReference>
<evidence type="ECO:0000259" key="6">
    <source>
        <dbReference type="Pfam" id="PF04542"/>
    </source>
</evidence>
<dbReference type="Proteomes" id="UP001060018">
    <property type="component" value="Chromosome"/>
</dbReference>
<dbReference type="PANTHER" id="PTHR43133:SF8">
    <property type="entry name" value="RNA POLYMERASE SIGMA FACTOR HI_1459-RELATED"/>
    <property type="match status" value="1"/>
</dbReference>
<dbReference type="InterPro" id="IPR039425">
    <property type="entry name" value="RNA_pol_sigma-70-like"/>
</dbReference>
<feature type="domain" description="RNA polymerase sigma-70 region 2" evidence="6">
    <location>
        <begin position="29"/>
        <end position="90"/>
    </location>
</feature>
<dbReference type="AlphaFoldDB" id="A0A5B8IM01"/>
<evidence type="ECO:0000256" key="4">
    <source>
        <dbReference type="ARBA" id="ARBA00023125"/>
    </source>
</evidence>
<dbReference type="GO" id="GO:0003677">
    <property type="term" value="F:DNA binding"/>
    <property type="evidence" value="ECO:0007669"/>
    <property type="project" value="UniProtKB-KW"/>
</dbReference>
<feature type="domain" description="RNA polymerase sigma factor 70 region 4 type 2" evidence="7">
    <location>
        <begin position="126"/>
        <end position="174"/>
    </location>
</feature>
<dbReference type="InterPro" id="IPR013249">
    <property type="entry name" value="RNA_pol_sigma70_r4_t2"/>
</dbReference>
<dbReference type="Pfam" id="PF08281">
    <property type="entry name" value="Sigma70_r4_2"/>
    <property type="match status" value="1"/>
</dbReference>